<evidence type="ECO:0000313" key="2">
    <source>
        <dbReference type="Proteomes" id="UP000552709"/>
    </source>
</evidence>
<gene>
    <name evidence="1" type="ORF">HNQ08_000516</name>
</gene>
<name>A0A7W8JQN6_9DEIO</name>
<reference evidence="1 2" key="1">
    <citation type="submission" date="2020-08" db="EMBL/GenBank/DDBJ databases">
        <title>Genomic Encyclopedia of Type Strains, Phase IV (KMG-IV): sequencing the most valuable type-strain genomes for metagenomic binning, comparative biology and taxonomic classification.</title>
        <authorList>
            <person name="Goeker M."/>
        </authorList>
    </citation>
    <scope>NUCLEOTIDE SEQUENCE [LARGE SCALE GENOMIC DNA]</scope>
    <source>
        <strain evidence="1 2">DSM 27939</strain>
    </source>
</reference>
<accession>A0A7W8JQN6</accession>
<dbReference type="AlphaFoldDB" id="A0A7W8JQN6"/>
<comment type="caution">
    <text evidence="1">The sequence shown here is derived from an EMBL/GenBank/DDBJ whole genome shotgun (WGS) entry which is preliminary data.</text>
</comment>
<sequence length="76" mass="8794">MIRSFDVDRQWNLEKRTVLGRPELQDYRPASPLAQPEPAPLQVCPESLTRALMAEEHRQTLKLVGRLRWASQVAKN</sequence>
<keyword evidence="2" id="KW-1185">Reference proteome</keyword>
<dbReference type="Proteomes" id="UP000552709">
    <property type="component" value="Unassembled WGS sequence"/>
</dbReference>
<organism evidence="1 2">
    <name type="scientific">Deinococcus humi</name>
    <dbReference type="NCBI Taxonomy" id="662880"/>
    <lineage>
        <taxon>Bacteria</taxon>
        <taxon>Thermotogati</taxon>
        <taxon>Deinococcota</taxon>
        <taxon>Deinococci</taxon>
        <taxon>Deinococcales</taxon>
        <taxon>Deinococcaceae</taxon>
        <taxon>Deinococcus</taxon>
    </lineage>
</organism>
<dbReference type="RefSeq" id="WP_184127518.1">
    <property type="nucleotide sequence ID" value="NZ_JACHFL010000001.1"/>
</dbReference>
<proteinExistence type="predicted"/>
<dbReference type="EMBL" id="JACHFL010000001">
    <property type="protein sequence ID" value="MBB5361445.1"/>
    <property type="molecule type" value="Genomic_DNA"/>
</dbReference>
<evidence type="ECO:0000313" key="1">
    <source>
        <dbReference type="EMBL" id="MBB5361445.1"/>
    </source>
</evidence>
<protein>
    <submittedName>
        <fullName evidence="1">Uncharacterized protein</fullName>
    </submittedName>
</protein>